<evidence type="ECO:0000256" key="1">
    <source>
        <dbReference type="SAM" id="MobiDB-lite"/>
    </source>
</evidence>
<keyword evidence="2" id="KW-0472">Membrane</keyword>
<reference evidence="4" key="1">
    <citation type="journal article" date="2023" name="Mol. Phylogenet. Evol.">
        <title>Genome-scale phylogeny and comparative genomics of the fungal order Sordariales.</title>
        <authorList>
            <person name="Hensen N."/>
            <person name="Bonometti L."/>
            <person name="Westerberg I."/>
            <person name="Brannstrom I.O."/>
            <person name="Guillou S."/>
            <person name="Cros-Aarteil S."/>
            <person name="Calhoun S."/>
            <person name="Haridas S."/>
            <person name="Kuo A."/>
            <person name="Mondo S."/>
            <person name="Pangilinan J."/>
            <person name="Riley R."/>
            <person name="LaButti K."/>
            <person name="Andreopoulos B."/>
            <person name="Lipzen A."/>
            <person name="Chen C."/>
            <person name="Yan M."/>
            <person name="Daum C."/>
            <person name="Ng V."/>
            <person name="Clum A."/>
            <person name="Steindorff A."/>
            <person name="Ohm R.A."/>
            <person name="Martin F."/>
            <person name="Silar P."/>
            <person name="Natvig D.O."/>
            <person name="Lalanne C."/>
            <person name="Gautier V."/>
            <person name="Ament-Velasquez S.L."/>
            <person name="Kruys A."/>
            <person name="Hutchinson M.I."/>
            <person name="Powell A.J."/>
            <person name="Barry K."/>
            <person name="Miller A.N."/>
            <person name="Grigoriev I.V."/>
            <person name="Debuchy R."/>
            <person name="Gladieux P."/>
            <person name="Hiltunen Thoren M."/>
            <person name="Johannesson H."/>
        </authorList>
    </citation>
    <scope>NUCLEOTIDE SEQUENCE [LARGE SCALE GENOMIC DNA]</scope>
    <source>
        <strain evidence="4">CBS 340.73</strain>
    </source>
</reference>
<keyword evidence="2" id="KW-1133">Transmembrane helix</keyword>
<dbReference type="EMBL" id="MU853812">
    <property type="protein sequence ID" value="KAK3939396.1"/>
    <property type="molecule type" value="Genomic_DNA"/>
</dbReference>
<evidence type="ECO:0000256" key="2">
    <source>
        <dbReference type="SAM" id="Phobius"/>
    </source>
</evidence>
<evidence type="ECO:0008006" key="5">
    <source>
        <dbReference type="Google" id="ProtNLM"/>
    </source>
</evidence>
<organism evidence="3 4">
    <name type="scientific">Diplogelasinospora grovesii</name>
    <dbReference type="NCBI Taxonomy" id="303347"/>
    <lineage>
        <taxon>Eukaryota</taxon>
        <taxon>Fungi</taxon>
        <taxon>Dikarya</taxon>
        <taxon>Ascomycota</taxon>
        <taxon>Pezizomycotina</taxon>
        <taxon>Sordariomycetes</taxon>
        <taxon>Sordariomycetidae</taxon>
        <taxon>Sordariales</taxon>
        <taxon>Diplogelasinosporaceae</taxon>
        <taxon>Diplogelasinospora</taxon>
    </lineage>
</organism>
<accession>A0AAN6S4C9</accession>
<gene>
    <name evidence="3" type="ORF">QBC46DRAFT_438060</name>
</gene>
<feature type="compositionally biased region" description="Polar residues" evidence="1">
    <location>
        <begin position="591"/>
        <end position="622"/>
    </location>
</feature>
<feature type="compositionally biased region" description="Basic residues" evidence="1">
    <location>
        <begin position="623"/>
        <end position="633"/>
    </location>
</feature>
<protein>
    <recommendedName>
        <fullName evidence="5">Peptidase A1 domain-containing protein</fullName>
    </recommendedName>
</protein>
<dbReference type="InterPro" id="IPR021109">
    <property type="entry name" value="Peptidase_aspartic_dom_sf"/>
</dbReference>
<dbReference type="AlphaFoldDB" id="A0AAN6S4C9"/>
<dbReference type="Proteomes" id="UP001303473">
    <property type="component" value="Unassembled WGS sequence"/>
</dbReference>
<dbReference type="Gene3D" id="2.40.70.10">
    <property type="entry name" value="Acid Proteases"/>
    <property type="match status" value="1"/>
</dbReference>
<evidence type="ECO:0000313" key="4">
    <source>
        <dbReference type="Proteomes" id="UP001303473"/>
    </source>
</evidence>
<keyword evidence="4" id="KW-1185">Reference proteome</keyword>
<proteinExistence type="predicted"/>
<dbReference type="CDD" id="cd12087">
    <property type="entry name" value="TM_EGFR-like"/>
    <property type="match status" value="1"/>
</dbReference>
<sequence length="633" mass="67750">MTNRFRLSVRADARLRTFGVQFGNPRDKTTCLTFCTPARDARKAFAMISTYLSVSLVLVRAALASSAATTCQTPPTVQLSLGNCTILAPNQTDVNSRGVKIGVVGGDMLCVVPSTVVNSTFLQSSEICGSDQLADNGYTMTPAQCRSRRGGFITVSDVASAAIDGLDTLNPGWISIGNVIKFAAQAPLQLLTKTVTVVEGLITEGQMSTTSHLGLAASSTLLQAMKDAGLILARSWGLNAGSSSVLFPRDGSLVLGGFDQASLAGPFNEYAIAVPDILSDRHCPLQISVTGLTLNIKTPNQTVSETLVDNSNKLPACIEPYDNLFRMPQSVLKQFQQYFAQYTKYTGAPVDPSKYQSSSLFNLEPGIVYPASAGDFNFTLRFTINDDLTVEIPLYELWRPLRGLDANGNLVLDTGYNELQIYGSPAPEDAPVLGKAFLSQVISTLDLTLFFFLTVADSMKLYLFVDYEMMKFYLAPQNLEASTPLPVSSANCTASPGSPLNDPVTKGLIAVGSVLGALVIALLVLFVLFKRRRRAQQHAPTPPQTANTTEHTANTAEHELNGDLTHHRFGSDPPSPPIPATPSPRPGGHASTGTHEIQPLTENAAGSSRAPTTGLTQISSPSRAKRSSRQIID</sequence>
<evidence type="ECO:0000313" key="3">
    <source>
        <dbReference type="EMBL" id="KAK3939396.1"/>
    </source>
</evidence>
<feature type="compositionally biased region" description="Pro residues" evidence="1">
    <location>
        <begin position="573"/>
        <end position="585"/>
    </location>
</feature>
<feature type="region of interest" description="Disordered" evidence="1">
    <location>
        <begin position="563"/>
        <end position="633"/>
    </location>
</feature>
<comment type="caution">
    <text evidence="3">The sequence shown here is derived from an EMBL/GenBank/DDBJ whole genome shotgun (WGS) entry which is preliminary data.</text>
</comment>
<feature type="transmembrane region" description="Helical" evidence="2">
    <location>
        <begin position="508"/>
        <end position="529"/>
    </location>
</feature>
<keyword evidence="2" id="KW-0812">Transmembrane</keyword>
<dbReference type="SUPFAM" id="SSF50630">
    <property type="entry name" value="Acid proteases"/>
    <property type="match status" value="1"/>
</dbReference>
<name>A0AAN6S4C9_9PEZI</name>